<feature type="domain" description="Sulfatase-modifying factor enzyme-like" evidence="1">
    <location>
        <begin position="288"/>
        <end position="561"/>
    </location>
</feature>
<gene>
    <name evidence="2" type="ORF">FNZ56_04475</name>
</gene>
<evidence type="ECO:0000259" key="1">
    <source>
        <dbReference type="Pfam" id="PF03781"/>
    </source>
</evidence>
<organism evidence="2 3">
    <name type="scientific">Pseudoluteimonas lycopersici</name>
    <dbReference type="NCBI Taxonomy" id="1324796"/>
    <lineage>
        <taxon>Bacteria</taxon>
        <taxon>Pseudomonadati</taxon>
        <taxon>Pseudomonadota</taxon>
        <taxon>Gammaproteobacteria</taxon>
        <taxon>Lysobacterales</taxon>
        <taxon>Lysobacteraceae</taxon>
        <taxon>Pseudoluteimonas</taxon>
    </lineage>
</organism>
<dbReference type="OrthoDB" id="9768004at2"/>
<dbReference type="GO" id="GO:0120147">
    <property type="term" value="F:formylglycine-generating oxidase activity"/>
    <property type="evidence" value="ECO:0007669"/>
    <property type="project" value="TreeGrafter"/>
</dbReference>
<dbReference type="SUPFAM" id="SSF56436">
    <property type="entry name" value="C-type lectin-like"/>
    <property type="match status" value="1"/>
</dbReference>
<dbReference type="AlphaFoldDB" id="A0A516V899"/>
<evidence type="ECO:0000313" key="3">
    <source>
        <dbReference type="Proteomes" id="UP000315891"/>
    </source>
</evidence>
<dbReference type="PANTHER" id="PTHR23150">
    <property type="entry name" value="SULFATASE MODIFYING FACTOR 1, 2"/>
    <property type="match status" value="1"/>
</dbReference>
<dbReference type="EMBL" id="CP041742">
    <property type="protein sequence ID" value="QDQ74759.1"/>
    <property type="molecule type" value="Genomic_DNA"/>
</dbReference>
<evidence type="ECO:0000313" key="2">
    <source>
        <dbReference type="EMBL" id="QDQ74759.1"/>
    </source>
</evidence>
<dbReference type="PANTHER" id="PTHR23150:SF35">
    <property type="entry name" value="BLL6746 PROTEIN"/>
    <property type="match status" value="1"/>
</dbReference>
<keyword evidence="3" id="KW-1185">Reference proteome</keyword>
<proteinExistence type="predicted"/>
<dbReference type="InterPro" id="IPR005532">
    <property type="entry name" value="SUMF_dom"/>
</dbReference>
<dbReference type="Gene3D" id="3.90.1580.10">
    <property type="entry name" value="paralog of FGE (formylglycine-generating enzyme)"/>
    <property type="match status" value="1"/>
</dbReference>
<dbReference type="Proteomes" id="UP000315891">
    <property type="component" value="Chromosome"/>
</dbReference>
<dbReference type="InterPro" id="IPR016187">
    <property type="entry name" value="CTDL_fold"/>
</dbReference>
<name>A0A516V899_9GAMM</name>
<dbReference type="InterPro" id="IPR042095">
    <property type="entry name" value="SUMF_sf"/>
</dbReference>
<dbReference type="Pfam" id="PF03781">
    <property type="entry name" value="FGE-sulfatase"/>
    <property type="match status" value="1"/>
</dbReference>
<sequence length="563" mass="60460">MLTWAPPAVEIDDGNLAAQRRKAARALAKGRLFEDADAAIPIDLAILHLHADDAQARDNLRRSVSKLLAKGDAALAKADEDFGALRDAHQVAAVARVSASGTKDVEAYLARVDIADQAWDFNRQAEADLAAGRFGVQGGGALGGFREALRLRPKQERATRGIAAVESGVIGRAEEAAAKGDFTGAWRWLGLAASVRTDSPAIAAARIRLEQVQTDTIARLRDQAMAVLPAVDGVAKARGLLAEILRIAPAGDPVAGDLRVEIERVSHYGRFHDAGQSFSDAMEVGGRGPDMVVVPHGGFRMGAAANEEDASNSEMPRHYVRFERGFAMARTETTVAQFGQFVAATNYRTRADKRGVSLAYDAHSGNFAFRNNVDWRSDYAGNPAAPDLPVVHVSAGDAEAYAKWLSQQTGAHYRLPSESEFEYASRAGGEARYPWGDGPPTRSTANVTGGLDVSPQGRRWSNAFAGVADGYWGPAPIGRFRANAFGLHDMDGNVSEWVGDCWHDGYRRAPANGEAWLNPGCRTRVVRGGSWSSGPAQCRSAWRTPAPVDTTNAHIGFRLVRDL</sequence>
<accession>A0A516V899</accession>
<dbReference type="InterPro" id="IPR051043">
    <property type="entry name" value="Sulfatase_Mod_Factor_Kinase"/>
</dbReference>
<reference evidence="2 3" key="1">
    <citation type="submission" date="2019-07" db="EMBL/GenBank/DDBJ databases">
        <title>Lysobacter weifangensis sp. nov., isolated from bensulfuron-methyl contaminated farmland soil.</title>
        <authorList>
            <person name="Zhao H."/>
        </authorList>
    </citation>
    <scope>NUCLEOTIDE SEQUENCE [LARGE SCALE GENOMIC DNA]</scope>
    <source>
        <strain evidence="2 3">CC-Bw-6</strain>
    </source>
</reference>
<protein>
    <submittedName>
        <fullName evidence="2">Formylglycine-generating enzyme family protein</fullName>
    </submittedName>
</protein>